<dbReference type="RefSeq" id="WP_102243465.1">
    <property type="nucleotide sequence ID" value="NZ_CP025704.1"/>
</dbReference>
<keyword evidence="2" id="KW-1185">Reference proteome</keyword>
<dbReference type="InterPro" id="IPR006860">
    <property type="entry name" value="FecR"/>
</dbReference>
<dbReference type="KEGG" id="bsto:C0V70_08650"/>
<organism evidence="1 2">
    <name type="scientific">Bacteriovorax stolpii</name>
    <name type="common">Bdellovibrio stolpii</name>
    <dbReference type="NCBI Taxonomy" id="960"/>
    <lineage>
        <taxon>Bacteria</taxon>
        <taxon>Pseudomonadati</taxon>
        <taxon>Bdellovibrionota</taxon>
        <taxon>Bacteriovoracia</taxon>
        <taxon>Bacteriovoracales</taxon>
        <taxon>Bacteriovoracaceae</taxon>
        <taxon>Bacteriovorax</taxon>
    </lineage>
</organism>
<dbReference type="Proteomes" id="UP000235584">
    <property type="component" value="Chromosome"/>
</dbReference>
<dbReference type="EMBL" id="CP025704">
    <property type="protein sequence ID" value="AUN98174.1"/>
    <property type="molecule type" value="Genomic_DNA"/>
</dbReference>
<dbReference type="PANTHER" id="PTHR38731:SF1">
    <property type="entry name" value="FECR PROTEIN DOMAIN-CONTAINING PROTEIN"/>
    <property type="match status" value="1"/>
</dbReference>
<sequence length="617" mass="67693">MRTIQSTGLLVTLLLSSPLFAAKTPIASVAKIRGNVTKLLPGALEATVLEAGDQLPEDTSIVTGPKSFVKIVFIDKSELNMGPESKIVISEMNPNEQVGIISLLKGRIRTEVEKSQKPNSQNQNKFYIRTRTAALGVRGTDFQTIYNPENRMTSLLTYKGAVAMAKVDESTHQRFEVGETKVVRDDVTKAPELQKIPGKIVDEKMELKKVLASSDVVIVPPGQSSFSSQALKKSSLPVKISPVQLNALFKNTEFNEKNLVNLKSAQLDKAVEPVIAVAPQSAPADGLYNAKNGDFAPRAGGFIDEVTGLYVAPEAGSTFDSKNGVYVSDKSGEIDADTGQYVAPKGLVLDAQKGFVVEKNAEVKPELLALREDLNKSIARDVVVGDLDGEVVIAAKTLREKFIRDHVSLMLGMGGEKIKVNDRMDMDADKPYNFNVEWQIASTNRFAPLLGLSYGSTEFDDLSNRGFSQDSKAQFDMTVGLKYALTNRVDLVSKLVLDQSLYAVQTSMTPDVFKLNRIVITKINLGATAELMRSNHFSLNAEFFANMGFRKRFNDAVVSKISGFSFKLMPQYALDEKRSLAFGFVMENESAKVGTGLITNDIKREKRALELKYTMNL</sequence>
<dbReference type="PANTHER" id="PTHR38731">
    <property type="entry name" value="LIPL45-RELATED LIPOPROTEIN-RELATED"/>
    <property type="match status" value="1"/>
</dbReference>
<name>A0A2K9NTV5_BACTC</name>
<proteinExistence type="predicted"/>
<gene>
    <name evidence="1" type="ORF">C0V70_08650</name>
</gene>
<evidence type="ECO:0000313" key="1">
    <source>
        <dbReference type="EMBL" id="AUN98174.1"/>
    </source>
</evidence>
<dbReference type="Gene3D" id="2.60.120.1440">
    <property type="match status" value="1"/>
</dbReference>
<accession>A0A2K9NTV5</accession>
<dbReference type="Pfam" id="PF04773">
    <property type="entry name" value="FecR"/>
    <property type="match status" value="1"/>
</dbReference>
<protein>
    <submittedName>
        <fullName evidence="1">Uncharacterized protein</fullName>
    </submittedName>
</protein>
<reference evidence="1 2" key="1">
    <citation type="submission" date="2018-01" db="EMBL/GenBank/DDBJ databases">
        <title>Complete genome sequence of Bacteriovorax stolpii DSM12778.</title>
        <authorList>
            <person name="Tang B."/>
            <person name="Chang J."/>
        </authorList>
    </citation>
    <scope>NUCLEOTIDE SEQUENCE [LARGE SCALE GENOMIC DNA]</scope>
    <source>
        <strain evidence="1 2">DSM 12778</strain>
    </source>
</reference>
<dbReference type="AlphaFoldDB" id="A0A2K9NTV5"/>
<evidence type="ECO:0000313" key="2">
    <source>
        <dbReference type="Proteomes" id="UP000235584"/>
    </source>
</evidence>